<protein>
    <submittedName>
        <fullName evidence="2">Uncharacterized membrane protein</fullName>
    </submittedName>
</protein>
<dbReference type="EMBL" id="FNKP01000002">
    <property type="protein sequence ID" value="SDR40546.1"/>
    <property type="molecule type" value="Genomic_DNA"/>
</dbReference>
<dbReference type="OrthoDB" id="9812409at2"/>
<dbReference type="Proteomes" id="UP000183487">
    <property type="component" value="Unassembled WGS sequence"/>
</dbReference>
<keyword evidence="1" id="KW-0812">Transmembrane</keyword>
<proteinExistence type="predicted"/>
<gene>
    <name evidence="2" type="ORF">SAMN05443245_5578</name>
</gene>
<keyword evidence="3" id="KW-1185">Reference proteome</keyword>
<reference evidence="3" key="1">
    <citation type="submission" date="2016-10" db="EMBL/GenBank/DDBJ databases">
        <authorList>
            <person name="Varghese N."/>
        </authorList>
    </citation>
    <scope>NUCLEOTIDE SEQUENCE [LARGE SCALE GENOMIC DNA]</scope>
    <source>
        <strain evidence="3">GAS106B</strain>
    </source>
</reference>
<keyword evidence="1" id="KW-1133">Transmembrane helix</keyword>
<evidence type="ECO:0000256" key="1">
    <source>
        <dbReference type="SAM" id="Phobius"/>
    </source>
</evidence>
<feature type="transmembrane region" description="Helical" evidence="1">
    <location>
        <begin position="103"/>
        <end position="127"/>
    </location>
</feature>
<feature type="transmembrane region" description="Helical" evidence="1">
    <location>
        <begin position="78"/>
        <end position="97"/>
    </location>
</feature>
<dbReference type="AlphaFoldDB" id="A0A1H1IT34"/>
<feature type="transmembrane region" description="Helical" evidence="1">
    <location>
        <begin position="44"/>
        <end position="66"/>
    </location>
</feature>
<evidence type="ECO:0000313" key="2">
    <source>
        <dbReference type="EMBL" id="SDR40546.1"/>
    </source>
</evidence>
<keyword evidence="1" id="KW-0472">Membrane</keyword>
<organism evidence="2 3">
    <name type="scientific">Paraburkholderia fungorum</name>
    <dbReference type="NCBI Taxonomy" id="134537"/>
    <lineage>
        <taxon>Bacteria</taxon>
        <taxon>Pseudomonadati</taxon>
        <taxon>Pseudomonadota</taxon>
        <taxon>Betaproteobacteria</taxon>
        <taxon>Burkholderiales</taxon>
        <taxon>Burkholderiaceae</taxon>
        <taxon>Paraburkholderia</taxon>
    </lineage>
</organism>
<evidence type="ECO:0000313" key="3">
    <source>
        <dbReference type="Proteomes" id="UP000183487"/>
    </source>
</evidence>
<dbReference type="RefSeq" id="WP_074770524.1">
    <property type="nucleotide sequence ID" value="NZ_FNKP01000002.1"/>
</dbReference>
<feature type="transmembrane region" description="Helical" evidence="1">
    <location>
        <begin position="139"/>
        <end position="160"/>
    </location>
</feature>
<name>A0A1H1IT34_9BURK</name>
<sequence>MSVYVLALFIGIIAGLRAMTAPAAVSWAAYLGWLPLAGTSLAFLGFKATPYIFTVLAVVELITDQLPETPSRKVPMQFGARVILGGLSGAAISGAHGGLAGGWIVGALGAVVGIVGAVIGTLGGASVRAAMARTFGRDAPAALIEDVVAVVGAALIVVSLHGF</sequence>
<accession>A0A1H1IT34</accession>